<dbReference type="InterPro" id="IPR037523">
    <property type="entry name" value="VOC_core"/>
</dbReference>
<organism evidence="2 3">
    <name type="scientific">Klebsiella pneumoniae subsp. ozaenae</name>
    <dbReference type="NCBI Taxonomy" id="574"/>
    <lineage>
        <taxon>Bacteria</taxon>
        <taxon>Pseudomonadati</taxon>
        <taxon>Pseudomonadota</taxon>
        <taxon>Gammaproteobacteria</taxon>
        <taxon>Enterobacterales</taxon>
        <taxon>Enterobacteriaceae</taxon>
        <taxon>Klebsiella/Raoultella group</taxon>
        <taxon>Klebsiella</taxon>
        <taxon>Klebsiella pneumoniae complex</taxon>
    </lineage>
</organism>
<protein>
    <submittedName>
        <fullName evidence="2">Lactoylglutathione lyase</fullName>
    </submittedName>
</protein>
<dbReference type="SUPFAM" id="SSF54593">
    <property type="entry name" value="Glyoxalase/Bleomycin resistance protein/Dihydroxybiphenyl dioxygenase"/>
    <property type="match status" value="1"/>
</dbReference>
<dbReference type="InterPro" id="IPR004360">
    <property type="entry name" value="Glyas_Fos-R_dOase_dom"/>
</dbReference>
<dbReference type="Pfam" id="PF00903">
    <property type="entry name" value="Glyoxalase"/>
    <property type="match status" value="1"/>
</dbReference>
<dbReference type="CDD" id="cd07262">
    <property type="entry name" value="VOC_like"/>
    <property type="match status" value="1"/>
</dbReference>
<accession>A0A377ZJR4</accession>
<sequence>MESNTLHRGRLIDHILLVVEDFEASKNFYTAVLSALEIPVITTANEYLLADELVVASRHSPEAAGKLTGRHHLAFQARDHDMVDAFYHAALTHGGRDNGAPGERHYHPGYYAAFVLDPQGIILRRCTMARLSAAPGLLRSASRSKRAKVTFSYLRNSHNKCGCYHFLNE</sequence>
<evidence type="ECO:0000259" key="1">
    <source>
        <dbReference type="PROSITE" id="PS51819"/>
    </source>
</evidence>
<dbReference type="InterPro" id="IPR029068">
    <property type="entry name" value="Glyas_Bleomycin-R_OHBP_Dase"/>
</dbReference>
<dbReference type="PROSITE" id="PS51819">
    <property type="entry name" value="VOC"/>
    <property type="match status" value="1"/>
</dbReference>
<reference evidence="2 3" key="1">
    <citation type="submission" date="2018-06" db="EMBL/GenBank/DDBJ databases">
        <authorList>
            <consortium name="Pathogen Informatics"/>
            <person name="Doyle S."/>
        </authorList>
    </citation>
    <scope>NUCLEOTIDE SEQUENCE [LARGE SCALE GENOMIC DNA]</scope>
    <source>
        <strain evidence="2 3">NCTC10313</strain>
    </source>
</reference>
<dbReference type="Gene3D" id="3.10.180.10">
    <property type="entry name" value="2,3-Dihydroxybiphenyl 1,2-Dioxygenase, domain 1"/>
    <property type="match status" value="1"/>
</dbReference>
<dbReference type="STRING" id="1218098.GCA_001598715_04240"/>
<evidence type="ECO:0000313" key="2">
    <source>
        <dbReference type="EMBL" id="STU73151.1"/>
    </source>
</evidence>
<feature type="domain" description="VOC" evidence="1">
    <location>
        <begin position="11"/>
        <end position="128"/>
    </location>
</feature>
<proteinExistence type="predicted"/>
<name>A0A377ZJR4_KLEPO</name>
<dbReference type="PANTHER" id="PTHR35006:SF2">
    <property type="entry name" value="GLYOXALASE FAMILY PROTEIN (AFU_ORTHOLOGUE AFUA_5G14830)"/>
    <property type="match status" value="1"/>
</dbReference>
<dbReference type="PANTHER" id="PTHR35006">
    <property type="entry name" value="GLYOXALASE FAMILY PROTEIN (AFU_ORTHOLOGUE AFUA_5G14830)"/>
    <property type="match status" value="1"/>
</dbReference>
<keyword evidence="2" id="KW-0456">Lyase</keyword>
<evidence type="ECO:0000313" key="3">
    <source>
        <dbReference type="Proteomes" id="UP000254487"/>
    </source>
</evidence>
<gene>
    <name evidence="2" type="ORF">NCTC10313_03250</name>
</gene>
<dbReference type="Proteomes" id="UP000254487">
    <property type="component" value="Unassembled WGS sequence"/>
</dbReference>
<dbReference type="AlphaFoldDB" id="A0A377ZJR4"/>
<dbReference type="EMBL" id="UGLW01000003">
    <property type="protein sequence ID" value="STU73151.1"/>
    <property type="molecule type" value="Genomic_DNA"/>
</dbReference>
<dbReference type="GO" id="GO:0016829">
    <property type="term" value="F:lyase activity"/>
    <property type="evidence" value="ECO:0007669"/>
    <property type="project" value="UniProtKB-KW"/>
</dbReference>